<proteinExistence type="predicted"/>
<keyword evidence="3 6" id="KW-0812">Transmembrane</keyword>
<keyword evidence="2" id="KW-1003">Cell membrane</keyword>
<feature type="transmembrane region" description="Helical" evidence="6">
    <location>
        <begin position="92"/>
        <end position="117"/>
    </location>
</feature>
<dbReference type="InterPro" id="IPR005538">
    <property type="entry name" value="LrgA/CidA"/>
</dbReference>
<organism evidence="7 8">
    <name type="scientific">Oceanobacillus profundus</name>
    <dbReference type="NCBI Taxonomy" id="372463"/>
    <lineage>
        <taxon>Bacteria</taxon>
        <taxon>Bacillati</taxon>
        <taxon>Bacillota</taxon>
        <taxon>Bacilli</taxon>
        <taxon>Bacillales</taxon>
        <taxon>Bacillaceae</taxon>
        <taxon>Oceanobacillus</taxon>
    </lineage>
</organism>
<evidence type="ECO:0000256" key="3">
    <source>
        <dbReference type="ARBA" id="ARBA00022692"/>
    </source>
</evidence>
<evidence type="ECO:0000256" key="4">
    <source>
        <dbReference type="ARBA" id="ARBA00022989"/>
    </source>
</evidence>
<dbReference type="EMBL" id="QWEH01000001">
    <property type="protein sequence ID" value="RHW35279.1"/>
    <property type="molecule type" value="Genomic_DNA"/>
</dbReference>
<keyword evidence="4 6" id="KW-1133">Transmembrane helix</keyword>
<comment type="caution">
    <text evidence="7">The sequence shown here is derived from an EMBL/GenBank/DDBJ whole genome shotgun (WGS) entry which is preliminary data.</text>
</comment>
<name>A0A417YNK2_9BACI</name>
<dbReference type="PANTHER" id="PTHR33931:SF2">
    <property type="entry name" value="HOLIN-LIKE PROTEIN CIDA"/>
    <property type="match status" value="1"/>
</dbReference>
<keyword evidence="8" id="KW-1185">Reference proteome</keyword>
<evidence type="ECO:0000256" key="5">
    <source>
        <dbReference type="ARBA" id="ARBA00023136"/>
    </source>
</evidence>
<keyword evidence="5 6" id="KW-0472">Membrane</keyword>
<feature type="transmembrane region" description="Helical" evidence="6">
    <location>
        <begin position="62"/>
        <end position="86"/>
    </location>
</feature>
<evidence type="ECO:0000313" key="7">
    <source>
        <dbReference type="EMBL" id="RHW35279.1"/>
    </source>
</evidence>
<dbReference type="NCBIfam" id="NF002460">
    <property type="entry name" value="PRK01658.1"/>
    <property type="match status" value="1"/>
</dbReference>
<reference evidence="7 8" key="1">
    <citation type="journal article" date="2007" name="Int. J. Syst. Evol. Microbiol.">
        <title>Oceanobacillus profundus sp. nov., isolated from a deep-sea sediment core.</title>
        <authorList>
            <person name="Kim Y.G."/>
            <person name="Choi D.H."/>
            <person name="Hyun S."/>
            <person name="Cho B.C."/>
        </authorList>
    </citation>
    <scope>NUCLEOTIDE SEQUENCE [LARGE SCALE GENOMIC DNA]</scope>
    <source>
        <strain evidence="7 8">DSM 18246</strain>
    </source>
</reference>
<evidence type="ECO:0000256" key="2">
    <source>
        <dbReference type="ARBA" id="ARBA00022475"/>
    </source>
</evidence>
<feature type="transmembrane region" description="Helical" evidence="6">
    <location>
        <begin position="9"/>
        <end position="26"/>
    </location>
</feature>
<dbReference type="Pfam" id="PF03788">
    <property type="entry name" value="LrgA"/>
    <property type="match status" value="1"/>
</dbReference>
<evidence type="ECO:0000313" key="8">
    <source>
        <dbReference type="Proteomes" id="UP000285456"/>
    </source>
</evidence>
<dbReference type="OrthoDB" id="3176438at2"/>
<dbReference type="AlphaFoldDB" id="A0A417YNK2"/>
<evidence type="ECO:0000256" key="1">
    <source>
        <dbReference type="ARBA" id="ARBA00004651"/>
    </source>
</evidence>
<dbReference type="GO" id="GO:0005886">
    <property type="term" value="C:plasma membrane"/>
    <property type="evidence" value="ECO:0007669"/>
    <property type="project" value="UniProtKB-SubCell"/>
</dbReference>
<comment type="subcellular location">
    <subcellularLocation>
        <location evidence="1">Cell membrane</location>
        <topology evidence="1">Multi-pass membrane protein</topology>
    </subcellularLocation>
</comment>
<dbReference type="Proteomes" id="UP000285456">
    <property type="component" value="Unassembled WGS sequence"/>
</dbReference>
<sequence>MRLLKLGKIITHIAVLYGIFLIGNWIQLTFHLIIPGSVIGMILLFILLYTKSIKVSWIEDGTRLFVSHLTLFFIPATVGIVNYLQLFTGEGILLIIIVLISTALVMGISGVVSQWFVRKKEMHHE</sequence>
<dbReference type="PANTHER" id="PTHR33931">
    <property type="entry name" value="HOLIN-LIKE PROTEIN CIDA-RELATED"/>
    <property type="match status" value="1"/>
</dbReference>
<evidence type="ECO:0000256" key="6">
    <source>
        <dbReference type="SAM" id="Phobius"/>
    </source>
</evidence>
<accession>A0A417YNK2</accession>
<feature type="transmembrane region" description="Helical" evidence="6">
    <location>
        <begin position="32"/>
        <end position="50"/>
    </location>
</feature>
<protein>
    <submittedName>
        <fullName evidence="7">CidA/LrgA family protein</fullName>
    </submittedName>
</protein>
<gene>
    <name evidence="7" type="ORF">D1B32_01285</name>
</gene>